<keyword evidence="2" id="KW-0472">Membrane</keyword>
<feature type="transmembrane region" description="Helical" evidence="2">
    <location>
        <begin position="137"/>
        <end position="157"/>
    </location>
</feature>
<evidence type="ECO:0000313" key="5">
    <source>
        <dbReference type="Proteomes" id="UP000298017"/>
    </source>
</evidence>
<feature type="transmembrane region" description="Helical" evidence="2">
    <location>
        <begin position="226"/>
        <end position="248"/>
    </location>
</feature>
<feature type="chain" id="PRO_5043332007" description="Multidrug DMT transporter permease" evidence="3">
    <location>
        <begin position="19"/>
        <end position="317"/>
    </location>
</feature>
<evidence type="ECO:0008006" key="6">
    <source>
        <dbReference type="Google" id="ProtNLM"/>
    </source>
</evidence>
<evidence type="ECO:0000256" key="2">
    <source>
        <dbReference type="SAM" id="Phobius"/>
    </source>
</evidence>
<protein>
    <recommendedName>
        <fullName evidence="6">Multidrug DMT transporter permease</fullName>
    </recommendedName>
</protein>
<feature type="compositionally biased region" description="Basic and acidic residues" evidence="1">
    <location>
        <begin position="307"/>
        <end position="317"/>
    </location>
</feature>
<sequence>MNQWVAVALALASAVCLAVGTQTQSRAVTGHTSGALNPRALLTLLRNRRWLAGTGLLVLGMLLNVSALALATVTVVQPLGVVALVITTLLHARHEGLTLNRRTWLAVALCTAGGAGFVVCAVAGTDPAHRPGPEAERLVVLMLVGLVVLMGIAEIFVRRHRISIFYVLCAGVLYGFVAVLVRLVVTAVGDGGIAAVNWLSVLMVVVAAALGGWMVQCAYSCGPPDLVIAGLTVVDPMVGVALGLAVLGEAGPTFTGVLGAGMGVAGLIAIVGVVLLSRYHPEVVTRRAAARNGTRGQGSGTSPRAASAERRTGHADQ</sequence>
<accession>A0AAX2SC31</accession>
<evidence type="ECO:0000256" key="3">
    <source>
        <dbReference type="SAM" id="SignalP"/>
    </source>
</evidence>
<feature type="transmembrane region" description="Helical" evidence="2">
    <location>
        <begin position="164"/>
        <end position="185"/>
    </location>
</feature>
<comment type="caution">
    <text evidence="4">The sequence shown here is derived from an EMBL/GenBank/DDBJ whole genome shotgun (WGS) entry which is preliminary data.</text>
</comment>
<dbReference type="EMBL" id="SPNK01000013">
    <property type="protein sequence ID" value="TFH99659.1"/>
    <property type="molecule type" value="Genomic_DNA"/>
</dbReference>
<feature type="transmembrane region" description="Helical" evidence="2">
    <location>
        <begin position="254"/>
        <end position="277"/>
    </location>
</feature>
<dbReference type="PANTHER" id="PTHR40761:SF1">
    <property type="entry name" value="CONSERVED INTEGRAL MEMBRANE ALANINE VALINE AND LEUCINE RICH PROTEIN-RELATED"/>
    <property type="match status" value="1"/>
</dbReference>
<evidence type="ECO:0000313" key="4">
    <source>
        <dbReference type="EMBL" id="TFH99659.1"/>
    </source>
</evidence>
<dbReference type="RefSeq" id="WP_019310863.1">
    <property type="nucleotide sequence ID" value="NZ_CABMOG010000007.1"/>
</dbReference>
<dbReference type="PANTHER" id="PTHR40761">
    <property type="entry name" value="CONSERVED INTEGRAL MEMBRANE ALANINE VALINE AND LEUCINE RICH PROTEIN-RELATED"/>
    <property type="match status" value="1"/>
</dbReference>
<keyword evidence="2" id="KW-0812">Transmembrane</keyword>
<feature type="transmembrane region" description="Helical" evidence="2">
    <location>
        <begin position="104"/>
        <end position="125"/>
    </location>
</feature>
<dbReference type="NCBIfam" id="NF038012">
    <property type="entry name" value="DMT_1"/>
    <property type="match status" value="1"/>
</dbReference>
<evidence type="ECO:0000256" key="1">
    <source>
        <dbReference type="SAM" id="MobiDB-lite"/>
    </source>
</evidence>
<organism evidence="4 5">
    <name type="scientific">Kocuria rhizophila</name>
    <dbReference type="NCBI Taxonomy" id="72000"/>
    <lineage>
        <taxon>Bacteria</taxon>
        <taxon>Bacillati</taxon>
        <taxon>Actinomycetota</taxon>
        <taxon>Actinomycetes</taxon>
        <taxon>Micrococcales</taxon>
        <taxon>Micrococcaceae</taxon>
        <taxon>Kocuria</taxon>
    </lineage>
</organism>
<keyword evidence="2" id="KW-1133">Transmembrane helix</keyword>
<name>A0AAX2SC31_KOCRH</name>
<keyword evidence="3" id="KW-0732">Signal</keyword>
<feature type="transmembrane region" description="Helical" evidence="2">
    <location>
        <begin position="51"/>
        <end position="84"/>
    </location>
</feature>
<feature type="signal peptide" evidence="3">
    <location>
        <begin position="1"/>
        <end position="18"/>
    </location>
</feature>
<dbReference type="AlphaFoldDB" id="A0AAX2SC31"/>
<keyword evidence="5" id="KW-1185">Reference proteome</keyword>
<dbReference type="Proteomes" id="UP000298017">
    <property type="component" value="Unassembled WGS sequence"/>
</dbReference>
<feature type="region of interest" description="Disordered" evidence="1">
    <location>
        <begin position="287"/>
        <end position="317"/>
    </location>
</feature>
<reference evidence="4 5" key="1">
    <citation type="submission" date="2019-03" db="EMBL/GenBank/DDBJ databases">
        <title>Genome Sequencing and Assembly of Various Microbes Isolated from Alder Root Nodule.</title>
        <authorList>
            <person name="Swanson E."/>
            <person name="Sevigny J.L."/>
            <person name="Pesce C."/>
            <person name="Davis I."/>
            <person name="Kleiner V."/>
            <person name="Tisa L."/>
        </authorList>
    </citation>
    <scope>NUCLEOTIDE SEQUENCE [LARGE SCALE GENOMIC DNA]</scope>
    <source>
        <strain evidence="4 5">4R-31</strain>
    </source>
</reference>
<proteinExistence type="predicted"/>
<gene>
    <name evidence="4" type="ORF">E4P33_10220</name>
</gene>
<feature type="transmembrane region" description="Helical" evidence="2">
    <location>
        <begin position="191"/>
        <end position="214"/>
    </location>
</feature>